<dbReference type="RefSeq" id="WP_339617398.1">
    <property type="nucleotide sequence ID" value="NZ_AP031500.1"/>
</dbReference>
<keyword evidence="1" id="KW-0732">Signal</keyword>
<organism evidence="2 3">
    <name type="scientific">Gilvimarinus japonicus</name>
    <dbReference type="NCBI Taxonomy" id="1796469"/>
    <lineage>
        <taxon>Bacteria</taxon>
        <taxon>Pseudomonadati</taxon>
        <taxon>Pseudomonadota</taxon>
        <taxon>Gammaproteobacteria</taxon>
        <taxon>Cellvibrionales</taxon>
        <taxon>Cellvibrionaceae</taxon>
        <taxon>Gilvimarinus</taxon>
    </lineage>
</organism>
<keyword evidence="3" id="KW-1185">Reference proteome</keyword>
<protein>
    <submittedName>
        <fullName evidence="2">Uncharacterized protein</fullName>
    </submittedName>
</protein>
<dbReference type="EMBL" id="JBHRTL010000003">
    <property type="protein sequence ID" value="MFC3153982.1"/>
    <property type="molecule type" value="Genomic_DNA"/>
</dbReference>
<reference evidence="3" key="1">
    <citation type="journal article" date="2019" name="Int. J. Syst. Evol. Microbiol.">
        <title>The Global Catalogue of Microorganisms (GCM) 10K type strain sequencing project: providing services to taxonomists for standard genome sequencing and annotation.</title>
        <authorList>
            <consortium name="The Broad Institute Genomics Platform"/>
            <consortium name="The Broad Institute Genome Sequencing Center for Infectious Disease"/>
            <person name="Wu L."/>
            <person name="Ma J."/>
        </authorList>
    </citation>
    <scope>NUCLEOTIDE SEQUENCE [LARGE SCALE GENOMIC DNA]</scope>
    <source>
        <strain evidence="3">KCTC 52141</strain>
    </source>
</reference>
<dbReference type="Proteomes" id="UP001595548">
    <property type="component" value="Unassembled WGS sequence"/>
</dbReference>
<feature type="chain" id="PRO_5046279831" evidence="1">
    <location>
        <begin position="21"/>
        <end position="108"/>
    </location>
</feature>
<accession>A0ABV7HQR1</accession>
<proteinExistence type="predicted"/>
<feature type="signal peptide" evidence="1">
    <location>
        <begin position="1"/>
        <end position="20"/>
    </location>
</feature>
<gene>
    <name evidence="2" type="ORF">ACFOEB_02125</name>
</gene>
<comment type="caution">
    <text evidence="2">The sequence shown here is derived from an EMBL/GenBank/DDBJ whole genome shotgun (WGS) entry which is preliminary data.</text>
</comment>
<evidence type="ECO:0000313" key="2">
    <source>
        <dbReference type="EMBL" id="MFC3153982.1"/>
    </source>
</evidence>
<evidence type="ECO:0000313" key="3">
    <source>
        <dbReference type="Proteomes" id="UP001595548"/>
    </source>
</evidence>
<name>A0ABV7HQR1_9GAMM</name>
<evidence type="ECO:0000256" key="1">
    <source>
        <dbReference type="SAM" id="SignalP"/>
    </source>
</evidence>
<sequence>MKKLAVLWVLLCLGSLSAYADNMYVKVTNNTGSDIYHLYVSSVGSDEWEEDVLDVDVLLDGETVTVSLKGYSNPKFDVQAEDEDGDTYTIENINVKKYDLVLTLDDMD</sequence>